<accession>A0A8D9RZ65</accession>
<dbReference type="PRINTS" id="PR00986">
    <property type="entry name" value="TRNASYNTHVAL"/>
</dbReference>
<keyword evidence="6 12" id="KW-0067">ATP-binding</keyword>
<organism evidence="16 17">
    <name type="scientific">Limosilactobacillus reuteri CF48-3A</name>
    <dbReference type="NCBI Taxonomy" id="525341"/>
    <lineage>
        <taxon>Bacteria</taxon>
        <taxon>Bacillati</taxon>
        <taxon>Bacillota</taxon>
        <taxon>Bacilli</taxon>
        <taxon>Lactobacillales</taxon>
        <taxon>Lactobacillaceae</taxon>
        <taxon>Limosilactobacillus</taxon>
    </lineage>
</organism>
<dbReference type="Gene3D" id="1.10.287.380">
    <property type="entry name" value="Valyl-tRNA synthetase, C-terminal domain"/>
    <property type="match status" value="1"/>
</dbReference>
<dbReference type="GO" id="GO:0006438">
    <property type="term" value="P:valyl-tRNA aminoacylation"/>
    <property type="evidence" value="ECO:0007669"/>
    <property type="project" value="UniProtKB-UniRule"/>
</dbReference>
<dbReference type="Proteomes" id="UP000003419">
    <property type="component" value="Unassembled WGS sequence"/>
</dbReference>
<evidence type="ECO:0000256" key="6">
    <source>
        <dbReference type="ARBA" id="ARBA00022840"/>
    </source>
</evidence>
<dbReference type="HAMAP" id="MF_02004">
    <property type="entry name" value="Val_tRNA_synth_type1"/>
    <property type="match status" value="1"/>
</dbReference>
<dbReference type="SUPFAM" id="SSF46589">
    <property type="entry name" value="tRNA-binding arm"/>
    <property type="match status" value="1"/>
</dbReference>
<evidence type="ECO:0000256" key="7">
    <source>
        <dbReference type="ARBA" id="ARBA00022917"/>
    </source>
</evidence>
<comment type="similarity">
    <text evidence="11 12">Belongs to the class-I aminoacyl-tRNA synthetase family. ValS type 1 subfamily.</text>
</comment>
<keyword evidence="4 12" id="KW-0436">Ligase</keyword>
<dbReference type="InterPro" id="IPR002303">
    <property type="entry name" value="Valyl-tRNA_ligase"/>
</dbReference>
<dbReference type="AlphaFoldDB" id="A0A8D9RZ65"/>
<dbReference type="InterPro" id="IPR019499">
    <property type="entry name" value="Val-tRNA_synth_tRNA-bd"/>
</dbReference>
<dbReference type="SUPFAM" id="SSF47323">
    <property type="entry name" value="Anticodon-binding domain of a subclass of class I aminoacyl-tRNA synthetases"/>
    <property type="match status" value="1"/>
</dbReference>
<dbReference type="CDD" id="cd07962">
    <property type="entry name" value="Anticodon_Ia_Val"/>
    <property type="match status" value="1"/>
</dbReference>
<evidence type="ECO:0000256" key="10">
    <source>
        <dbReference type="ARBA" id="ARBA00047552"/>
    </source>
</evidence>
<dbReference type="CDD" id="cd00817">
    <property type="entry name" value="ValRS_core"/>
    <property type="match status" value="1"/>
</dbReference>
<evidence type="ECO:0000256" key="5">
    <source>
        <dbReference type="ARBA" id="ARBA00022741"/>
    </source>
</evidence>
<dbReference type="InterPro" id="IPR001412">
    <property type="entry name" value="aa-tRNA-synth_I_CS"/>
</dbReference>
<dbReference type="InterPro" id="IPR014729">
    <property type="entry name" value="Rossmann-like_a/b/a_fold"/>
</dbReference>
<dbReference type="PANTHER" id="PTHR11946:SF93">
    <property type="entry name" value="VALINE--TRNA LIGASE, CHLOROPLASTIC_MITOCHONDRIAL 2"/>
    <property type="match status" value="1"/>
</dbReference>
<evidence type="ECO:0000256" key="11">
    <source>
        <dbReference type="ARBA" id="ARBA00060830"/>
    </source>
</evidence>
<protein>
    <recommendedName>
        <fullName evidence="12">Valine--tRNA ligase</fullName>
        <ecNumber evidence="12">6.1.1.9</ecNumber>
    </recommendedName>
    <alternativeName>
        <fullName evidence="12">Valyl-tRNA synthetase</fullName>
        <shortName evidence="12">ValRS</shortName>
    </alternativeName>
</protein>
<dbReference type="FunFam" id="3.40.50.620:FF:000032">
    <property type="entry name" value="Valine--tRNA ligase"/>
    <property type="match status" value="1"/>
</dbReference>
<comment type="subunit">
    <text evidence="2 12">Monomer.</text>
</comment>
<evidence type="ECO:0000259" key="14">
    <source>
        <dbReference type="Pfam" id="PF08264"/>
    </source>
</evidence>
<evidence type="ECO:0000313" key="17">
    <source>
        <dbReference type="Proteomes" id="UP000003419"/>
    </source>
</evidence>
<sequence length="907" mass="104655">MIGRFLVNAQNKNEDCVLKGVSAMTEKNMSTKYDPAAVEEGRYQWWIDQGFFKPSGDKKAHPYSIVIPPPNVTGKLHLGHAWDTTLQDMIIRQKRMQGYDVLWVPGMDHAGIATQAKVEARLRKQGISRYDLGRDKFVQQVWDWKDEYADIIHQQWAKMGISVDYDHERFTLDEGLNKAVRKVFVDLYNKGLIYRGTYIINWDPQARTALSDIEVIHKDDKGAFYHVKYPFTDGTTFNGKDYIEIATTRPETMFGDEAVAVNPNDERYKDLVGKKVMVPLVNREIEIIADDYVTPEFGTGMVKITPAHDPNDFKVGKRHNLPELNTMNEDASMNENAGKYEGMDRFEAREAIVKDLQDQGYMLKVDPIVHSVGHSERTGVQVEARLSTQWFVKMKPLAEAALKNQDTDDRVNFVPERFEHTFTQWMENIHDWVISRQLWWGHRIPAWYNKQTGEVYVGMEAPKDAENWEQDKDVLDTWFSSALWPFSTMGWPNTDSADFKRYFPTNTLVTGYDIIFFWVSRMIFQSLEFTGQAPFKNVLLHGLIRDEQGRKMSKSLGNGIDPMDVIKKYGVDALRWFLITGSTPGQDIRFSYTKMDAAWNFINKIWNASRYVIMNLGEMPAPVLPDKSKWDLADRWILSRLNATVKQVNEQFDKFEFGEAGRALYNFIWNDFCDWYIEMTKEKLNNGTDEEKNDTKNILGYVLDQTLKMLHPIMPFVTEKLWQSMPHDGESIMVADYPVANAELDDPAATEQMNSLIELIKAVRNIRNEANAPMSKPVDILVKVDSDHLAQMLNDNRDYIERFCHPENLTIGKDVEAPKLAMSGILTGAEVYIPMAELVDLDEERDRMEKEIAKLEKEVERSQKKLGNEKFVNNAPEKVVEAERQKATEWQQKLAAAKERLQSLQQA</sequence>
<comment type="domain">
    <text evidence="12">ValRS has two distinct active sites: one for aminoacylation and one for editing. The misactivated threonine is translocated from the active site to the editing site.</text>
</comment>
<evidence type="ECO:0000259" key="15">
    <source>
        <dbReference type="Pfam" id="PF10458"/>
    </source>
</evidence>
<dbReference type="InterPro" id="IPR002300">
    <property type="entry name" value="aa-tRNA-synth_Ia"/>
</dbReference>
<dbReference type="EC" id="6.1.1.9" evidence="12"/>
<comment type="function">
    <text evidence="12">Catalyzes the attachment of valine to tRNA(Val). As ValRS can inadvertently accommodate and process structurally similar amino acids such as threonine, to avoid such errors, it has a 'posttransfer' editing activity that hydrolyzes mischarged Thr-tRNA(Val) in a tRNA-dependent manner.</text>
</comment>
<comment type="caution">
    <text evidence="16">The sequence shown here is derived from an EMBL/GenBank/DDBJ whole genome shotgun (WGS) entry which is preliminary data.</text>
</comment>
<dbReference type="SUPFAM" id="SSF52374">
    <property type="entry name" value="Nucleotidylyl transferase"/>
    <property type="match status" value="1"/>
</dbReference>
<evidence type="ECO:0000256" key="2">
    <source>
        <dbReference type="ARBA" id="ARBA00011245"/>
    </source>
</evidence>
<dbReference type="InterPro" id="IPR009080">
    <property type="entry name" value="tRNAsynth_Ia_anticodon-bd"/>
</dbReference>
<evidence type="ECO:0000259" key="13">
    <source>
        <dbReference type="Pfam" id="PF00133"/>
    </source>
</evidence>
<comment type="catalytic activity">
    <reaction evidence="10 12">
        <text>tRNA(Val) + L-valine + ATP = L-valyl-tRNA(Val) + AMP + diphosphate</text>
        <dbReference type="Rhea" id="RHEA:10704"/>
        <dbReference type="Rhea" id="RHEA-COMP:9672"/>
        <dbReference type="Rhea" id="RHEA-COMP:9708"/>
        <dbReference type="ChEBI" id="CHEBI:30616"/>
        <dbReference type="ChEBI" id="CHEBI:33019"/>
        <dbReference type="ChEBI" id="CHEBI:57762"/>
        <dbReference type="ChEBI" id="CHEBI:78442"/>
        <dbReference type="ChEBI" id="CHEBI:78537"/>
        <dbReference type="ChEBI" id="CHEBI:456215"/>
        <dbReference type="EC" id="6.1.1.9"/>
    </reaction>
</comment>
<keyword evidence="5 12" id="KW-0547">Nucleotide-binding</keyword>
<comment type="domain">
    <text evidence="12">The C-terminal coiled-coil domain is crucial for aminoacylation activity.</text>
</comment>
<dbReference type="GO" id="GO:0005524">
    <property type="term" value="F:ATP binding"/>
    <property type="evidence" value="ECO:0007669"/>
    <property type="project" value="UniProtKB-UniRule"/>
</dbReference>
<dbReference type="Pfam" id="PF08264">
    <property type="entry name" value="Anticodon_1"/>
    <property type="match status" value="1"/>
</dbReference>
<keyword evidence="9 12" id="KW-0030">Aminoacyl-tRNA synthetase</keyword>
<dbReference type="SUPFAM" id="SSF50677">
    <property type="entry name" value="ValRS/IleRS/LeuRS editing domain"/>
    <property type="match status" value="1"/>
</dbReference>
<dbReference type="EMBL" id="ACHG01000083">
    <property type="protein sequence ID" value="EEI65858.1"/>
    <property type="molecule type" value="Genomic_DNA"/>
</dbReference>
<gene>
    <name evidence="12 16" type="primary">valS</name>
    <name evidence="16" type="ORF">HMPREF0534_0820</name>
</gene>
<dbReference type="PANTHER" id="PTHR11946">
    <property type="entry name" value="VALYL-TRNA SYNTHETASES"/>
    <property type="match status" value="1"/>
</dbReference>
<dbReference type="Gene3D" id="3.90.740.10">
    <property type="entry name" value="Valyl/Leucyl/Isoleucyl-tRNA synthetase, editing domain"/>
    <property type="match status" value="1"/>
</dbReference>
<reference evidence="16 17" key="1">
    <citation type="submission" date="2009-01" db="EMBL/GenBank/DDBJ databases">
        <authorList>
            <person name="Qin X."/>
            <person name="Bachman B."/>
            <person name="Battles P."/>
            <person name="Bell A."/>
            <person name="Bess C."/>
            <person name="Bickham C."/>
            <person name="Chaboub L."/>
            <person name="Chen D."/>
            <person name="Coyle M."/>
            <person name="Deiros D.R."/>
            <person name="Dinh H."/>
            <person name="Forbes L."/>
            <person name="Fowler G."/>
            <person name="Francisco L."/>
            <person name="Fu Q."/>
            <person name="Gubbala S."/>
            <person name="Hale W."/>
            <person name="Han Y."/>
            <person name="Hemphill L."/>
            <person name="Highlander S.K."/>
            <person name="Hirani K."/>
            <person name="Hogues M."/>
            <person name="Jackson L."/>
            <person name="Jakkamsetti A."/>
            <person name="Javaid M."/>
            <person name="Jiang H."/>
            <person name="Korchina V."/>
            <person name="Kovar C."/>
            <person name="Lara F."/>
            <person name="Lee S."/>
            <person name="Mata R."/>
            <person name="Mathew T."/>
            <person name="Moen C."/>
            <person name="Morales K."/>
            <person name="Munidasa M."/>
            <person name="Nazareth L."/>
            <person name="Ngo R."/>
            <person name="Nguyen L."/>
            <person name="Okwuonu G."/>
            <person name="Ongeri F."/>
            <person name="Patil S."/>
            <person name="Petrosino J."/>
            <person name="Pham C."/>
            <person name="Pham P."/>
            <person name="Pu L.-L."/>
            <person name="Puazo M."/>
            <person name="Raj R."/>
            <person name="Reid J."/>
            <person name="Rouhana J."/>
            <person name="Saada N."/>
            <person name="Shang Y."/>
            <person name="Simmons D."/>
            <person name="Thornton R."/>
            <person name="Warren J."/>
            <person name="Weissenberger G."/>
            <person name="Zhang J."/>
            <person name="Zhang L."/>
            <person name="Zhou C."/>
            <person name="Zhu D."/>
            <person name="Muzny D."/>
            <person name="Worley K."/>
            <person name="Gibbs R."/>
        </authorList>
    </citation>
    <scope>NUCLEOTIDE SEQUENCE [LARGE SCALE GENOMIC DNA]</scope>
    <source>
        <strain evidence="16 17">CF48-3A</strain>
    </source>
</reference>
<evidence type="ECO:0000256" key="9">
    <source>
        <dbReference type="ARBA" id="ARBA00023146"/>
    </source>
</evidence>
<evidence type="ECO:0000256" key="4">
    <source>
        <dbReference type="ARBA" id="ARBA00022598"/>
    </source>
</evidence>
<dbReference type="Gene3D" id="1.10.730.10">
    <property type="entry name" value="Isoleucyl-tRNA Synthetase, Domain 1"/>
    <property type="match status" value="1"/>
</dbReference>
<dbReference type="InterPro" id="IPR009008">
    <property type="entry name" value="Val/Leu/Ile-tRNA-synth_edit"/>
</dbReference>
<dbReference type="FunFam" id="3.90.740.10:FF:000005">
    <property type="entry name" value="Valine--tRNA ligase, mitochondrial"/>
    <property type="match status" value="1"/>
</dbReference>
<feature type="short sequence motif" description="'HIGH' region" evidence="12">
    <location>
        <begin position="70"/>
        <end position="80"/>
    </location>
</feature>
<evidence type="ECO:0000256" key="12">
    <source>
        <dbReference type="HAMAP-Rule" id="MF_02004"/>
    </source>
</evidence>
<evidence type="ECO:0000313" key="16">
    <source>
        <dbReference type="EMBL" id="EEI65858.1"/>
    </source>
</evidence>
<feature type="short sequence motif" description="'KMSKS' region" evidence="12">
    <location>
        <begin position="551"/>
        <end position="555"/>
    </location>
</feature>
<feature type="coiled-coil region" evidence="12">
    <location>
        <begin position="838"/>
        <end position="907"/>
    </location>
</feature>
<feature type="binding site" evidence="12">
    <location>
        <position position="554"/>
    </location>
    <ligand>
        <name>ATP</name>
        <dbReference type="ChEBI" id="CHEBI:30616"/>
    </ligand>
</feature>
<proteinExistence type="inferred from homology"/>
<dbReference type="NCBIfam" id="NF004349">
    <property type="entry name" value="PRK05729.1"/>
    <property type="match status" value="1"/>
</dbReference>
<dbReference type="GO" id="GO:0004832">
    <property type="term" value="F:valine-tRNA ligase activity"/>
    <property type="evidence" value="ECO:0007669"/>
    <property type="project" value="UniProtKB-UniRule"/>
</dbReference>
<dbReference type="FunFam" id="1.10.287.380:FF:000001">
    <property type="entry name" value="Valine--tRNA ligase"/>
    <property type="match status" value="1"/>
</dbReference>
<keyword evidence="7 12" id="KW-0648">Protein biosynthesis</keyword>
<feature type="domain" description="Methionyl/Valyl/Leucyl/Isoleucyl-tRNA synthetase anticodon-binding" evidence="14">
    <location>
        <begin position="634"/>
        <end position="780"/>
    </location>
</feature>
<comment type="subcellular location">
    <subcellularLocation>
        <location evidence="1 12">Cytoplasm</location>
    </subcellularLocation>
</comment>
<dbReference type="FunFam" id="3.40.50.620:FF:000098">
    <property type="entry name" value="Valine--tRNA ligase"/>
    <property type="match status" value="1"/>
</dbReference>
<dbReference type="NCBIfam" id="TIGR00422">
    <property type="entry name" value="valS"/>
    <property type="match status" value="1"/>
</dbReference>
<evidence type="ECO:0000256" key="3">
    <source>
        <dbReference type="ARBA" id="ARBA00022490"/>
    </source>
</evidence>
<evidence type="ECO:0000256" key="1">
    <source>
        <dbReference type="ARBA" id="ARBA00004496"/>
    </source>
</evidence>
<dbReference type="GO" id="GO:0005829">
    <property type="term" value="C:cytosol"/>
    <property type="evidence" value="ECO:0007669"/>
    <property type="project" value="TreeGrafter"/>
</dbReference>
<evidence type="ECO:0000256" key="8">
    <source>
        <dbReference type="ARBA" id="ARBA00023054"/>
    </source>
</evidence>
<dbReference type="InterPro" id="IPR037118">
    <property type="entry name" value="Val-tRNA_synth_C_sf"/>
</dbReference>
<dbReference type="InterPro" id="IPR013155">
    <property type="entry name" value="M/V/L/I-tRNA-synth_anticd-bd"/>
</dbReference>
<dbReference type="Pfam" id="PF00133">
    <property type="entry name" value="tRNA-synt_1"/>
    <property type="match status" value="1"/>
</dbReference>
<dbReference type="InterPro" id="IPR033705">
    <property type="entry name" value="Anticodon_Ia_Val"/>
</dbReference>
<name>A0A8D9RZ65_LIMRT</name>
<feature type="domain" description="Aminoacyl-tRNA synthetase class Ia" evidence="13">
    <location>
        <begin position="42"/>
        <end position="591"/>
    </location>
</feature>
<feature type="domain" description="Valyl-tRNA synthetase tRNA-binding arm" evidence="15">
    <location>
        <begin position="840"/>
        <end position="905"/>
    </location>
</feature>
<dbReference type="PROSITE" id="PS00178">
    <property type="entry name" value="AA_TRNA_LIGASE_I"/>
    <property type="match status" value="1"/>
</dbReference>
<keyword evidence="3 12" id="KW-0963">Cytoplasm</keyword>
<dbReference type="Gene3D" id="3.40.50.620">
    <property type="entry name" value="HUPs"/>
    <property type="match status" value="2"/>
</dbReference>
<dbReference type="GO" id="GO:0002161">
    <property type="term" value="F:aminoacyl-tRNA deacylase activity"/>
    <property type="evidence" value="ECO:0007669"/>
    <property type="project" value="InterPro"/>
</dbReference>
<keyword evidence="8 12" id="KW-0175">Coiled coil</keyword>
<dbReference type="Pfam" id="PF10458">
    <property type="entry name" value="Val_tRNA-synt_C"/>
    <property type="match status" value="1"/>
</dbReference>
<dbReference type="FunFam" id="1.10.730.10:FF:000014">
    <property type="entry name" value="Valine--tRNA ligase"/>
    <property type="match status" value="1"/>
</dbReference>
<dbReference type="InterPro" id="IPR010978">
    <property type="entry name" value="tRNA-bd_arm"/>
</dbReference>